<name>A0A8J7S8A4_9BACT</name>
<evidence type="ECO:0000313" key="4">
    <source>
        <dbReference type="Proteomes" id="UP000673975"/>
    </source>
</evidence>
<evidence type="ECO:0000313" key="3">
    <source>
        <dbReference type="EMBL" id="MBP3193798.1"/>
    </source>
</evidence>
<dbReference type="EMBL" id="JAFIDN010000014">
    <property type="protein sequence ID" value="MBP3193798.1"/>
    <property type="molecule type" value="Genomic_DNA"/>
</dbReference>
<feature type="signal peptide" evidence="1">
    <location>
        <begin position="1"/>
        <end position="24"/>
    </location>
</feature>
<dbReference type="Pfam" id="PF13709">
    <property type="entry name" value="DUF4159"/>
    <property type="match status" value="1"/>
</dbReference>
<dbReference type="InterPro" id="IPR029062">
    <property type="entry name" value="Class_I_gatase-like"/>
</dbReference>
<keyword evidence="4" id="KW-1185">Reference proteome</keyword>
<sequence>MVLRISFLVALLWTLPLLAPPAHANASGSSADNEPEPEVVRDEDKIRIARLQYRGGGDWYSSPTALPNMIRFAREQVPLPLYAEEDDISLGSRDIFNYPMLFMTGHGHIDVNSSEMDNLRQYLENGGFLYVDDDYGFDEFVRPILKDIFPDEEFFELPADHMIYRNVFEFPEGRPPKVHEHDGKPPQAFAVYRNGRMVLLYTYESNPADGWAYDQHDNPEEIVQSALRFGVNMLVYVFTQSS</sequence>
<gene>
    <name evidence="3" type="ORF">NATSA_14065</name>
</gene>
<dbReference type="Proteomes" id="UP000673975">
    <property type="component" value="Unassembled WGS sequence"/>
</dbReference>
<protein>
    <submittedName>
        <fullName evidence="3">DUF4159 domain-containing protein</fullName>
    </submittedName>
</protein>
<accession>A0A8J7S8A4</accession>
<proteinExistence type="predicted"/>
<evidence type="ECO:0000259" key="2">
    <source>
        <dbReference type="Pfam" id="PF13709"/>
    </source>
</evidence>
<feature type="chain" id="PRO_5035207915" evidence="1">
    <location>
        <begin position="25"/>
        <end position="242"/>
    </location>
</feature>
<keyword evidence="1" id="KW-0732">Signal</keyword>
<comment type="caution">
    <text evidence="3">The sequence shown here is derived from an EMBL/GenBank/DDBJ whole genome shotgun (WGS) entry which is preliminary data.</text>
</comment>
<evidence type="ECO:0000256" key="1">
    <source>
        <dbReference type="SAM" id="SignalP"/>
    </source>
</evidence>
<reference evidence="3" key="1">
    <citation type="submission" date="2021-02" db="EMBL/GenBank/DDBJ databases">
        <title>Natronogracilivirga saccharolytica gen. nov. sp. nov. a new anaerobic, haloalkiliphilic carbohydrate-fermenting bacterium from soda lake and proposing of Cyclonatronumiaceae fam. nov. in the phylum Balneolaeota.</title>
        <authorList>
            <person name="Zhilina T.N."/>
            <person name="Sorokin D.Y."/>
            <person name="Zavarzina D.G."/>
            <person name="Toshchakov S.V."/>
            <person name="Kublanov I.V."/>
        </authorList>
    </citation>
    <scope>NUCLEOTIDE SEQUENCE</scope>
    <source>
        <strain evidence="3">Z-1702</strain>
    </source>
</reference>
<dbReference type="InterPro" id="IPR025297">
    <property type="entry name" value="DUF4159"/>
</dbReference>
<dbReference type="RefSeq" id="WP_210513256.1">
    <property type="nucleotide sequence ID" value="NZ_JAFIDN010000014.1"/>
</dbReference>
<dbReference type="AlphaFoldDB" id="A0A8J7S8A4"/>
<dbReference type="SUPFAM" id="SSF52317">
    <property type="entry name" value="Class I glutamine amidotransferase-like"/>
    <property type="match status" value="1"/>
</dbReference>
<dbReference type="Gene3D" id="3.40.50.12140">
    <property type="entry name" value="Domain of unknown function DUF4159"/>
    <property type="match status" value="1"/>
</dbReference>
<feature type="domain" description="DUF4159" evidence="2">
    <location>
        <begin position="47"/>
        <end position="238"/>
    </location>
</feature>
<organism evidence="3 4">
    <name type="scientific">Natronogracilivirga saccharolytica</name>
    <dbReference type="NCBI Taxonomy" id="2812953"/>
    <lineage>
        <taxon>Bacteria</taxon>
        <taxon>Pseudomonadati</taxon>
        <taxon>Balneolota</taxon>
        <taxon>Balneolia</taxon>
        <taxon>Balneolales</taxon>
        <taxon>Cyclonatronaceae</taxon>
        <taxon>Natronogracilivirga</taxon>
    </lineage>
</organism>